<evidence type="ECO:0000256" key="4">
    <source>
        <dbReference type="ARBA" id="ARBA00005517"/>
    </source>
</evidence>
<comment type="function">
    <text evidence="2 13">Catalyzes the gamma-elimination of phosphate from L-phosphohomoserine and the beta-addition of water to produce L-threonine.</text>
</comment>
<dbReference type="PIRSF" id="PIRSF038945">
    <property type="entry name" value="Thr_synthase"/>
    <property type="match status" value="1"/>
</dbReference>
<dbReference type="Gene3D" id="3.40.50.1100">
    <property type="match status" value="2"/>
</dbReference>
<keyword evidence="8 13" id="KW-0791">Threonine biosynthesis</keyword>
<dbReference type="InterPro" id="IPR050147">
    <property type="entry name" value="Ser/Thr_Dehydratase"/>
</dbReference>
<name>A0ABY5P886_9LACT</name>
<evidence type="ECO:0000256" key="13">
    <source>
        <dbReference type="PIRNR" id="PIRNR038945"/>
    </source>
</evidence>
<dbReference type="NCBIfam" id="TIGR00260">
    <property type="entry name" value="thrC"/>
    <property type="match status" value="1"/>
</dbReference>
<keyword evidence="16" id="KW-1185">Reference proteome</keyword>
<dbReference type="SUPFAM" id="SSF53686">
    <property type="entry name" value="Tryptophan synthase beta subunit-like PLP-dependent enzymes"/>
    <property type="match status" value="1"/>
</dbReference>
<accession>A0ABY5P886</accession>
<gene>
    <name evidence="15" type="primary">thrC</name>
    <name evidence="15" type="ORF">NRE15_04740</name>
</gene>
<evidence type="ECO:0000256" key="5">
    <source>
        <dbReference type="ARBA" id="ARBA00013028"/>
    </source>
</evidence>
<sequence>MLGWQGLLKEYKEFLPVTDETPALSLMEGNTPLIPLDNLSKKLGIKLYAKYEGLNPTGSFKDRGMVMAVAKAKEAGSQAIMCASTGNTSAAAAAYAARANLRCIVIIPDGKIAMGKLAQAMMYGAEIYAIEGNFDHALTMVRNLSEVAPITLVNSVNPYRIEGQKTAAFEVCDQLGQAPDVLAIPVGNAGNITAYWKGFKEYHDIKGTGLPQMRGFEAEGAAAIVQNKVIEEPETIATAIRIGNPASWAFAVNAANESGGAIDSVTDEEILQAYQMLASEEGVFAEPASCASIAGVMKDLAAGNIQAGATVVAVLTGNGLKDPETAIDTASFEPIVLPDDQAIVFQHILGHD</sequence>
<evidence type="ECO:0000256" key="1">
    <source>
        <dbReference type="ARBA" id="ARBA00001933"/>
    </source>
</evidence>
<dbReference type="InterPro" id="IPR000634">
    <property type="entry name" value="Ser/Thr_deHydtase_PyrdxlP-BS"/>
</dbReference>
<evidence type="ECO:0000313" key="15">
    <source>
        <dbReference type="EMBL" id="UUX34957.1"/>
    </source>
</evidence>
<dbReference type="PROSITE" id="PS00165">
    <property type="entry name" value="DEHYDRATASE_SER_THR"/>
    <property type="match status" value="1"/>
</dbReference>
<evidence type="ECO:0000256" key="2">
    <source>
        <dbReference type="ARBA" id="ARBA00003648"/>
    </source>
</evidence>
<comment type="similarity">
    <text evidence="4 13">Belongs to the threonine synthase family.</text>
</comment>
<dbReference type="Proteomes" id="UP001315967">
    <property type="component" value="Chromosome"/>
</dbReference>
<evidence type="ECO:0000313" key="16">
    <source>
        <dbReference type="Proteomes" id="UP001315967"/>
    </source>
</evidence>
<evidence type="ECO:0000256" key="8">
    <source>
        <dbReference type="ARBA" id="ARBA00022697"/>
    </source>
</evidence>
<comment type="catalytic activity">
    <reaction evidence="11 13">
        <text>O-phospho-L-homoserine + H2O = L-threonine + phosphate</text>
        <dbReference type="Rhea" id="RHEA:10840"/>
        <dbReference type="ChEBI" id="CHEBI:15377"/>
        <dbReference type="ChEBI" id="CHEBI:43474"/>
        <dbReference type="ChEBI" id="CHEBI:57590"/>
        <dbReference type="ChEBI" id="CHEBI:57926"/>
        <dbReference type="EC" id="4.2.3.1"/>
    </reaction>
</comment>
<reference evidence="15 16" key="1">
    <citation type="submission" date="2022-08" db="EMBL/GenBank/DDBJ databases">
        <title>Aerococcaceae sp. nov isolated from spoiled eye mask.</title>
        <authorList>
            <person name="Zhou G."/>
            <person name="Xie X.-B."/>
            <person name="Shi Q.-S."/>
            <person name="Wang Y.-S."/>
            <person name="Wen X."/>
            <person name="Peng H."/>
            <person name="Yang X.-J."/>
            <person name="Tao H.-B."/>
            <person name="Huang X.-M."/>
        </authorList>
    </citation>
    <scope>NUCLEOTIDE SEQUENCE [LARGE SCALE GENOMIC DNA]</scope>
    <source>
        <strain evidence="16">DM20194951</strain>
    </source>
</reference>
<dbReference type="PANTHER" id="PTHR48078">
    <property type="entry name" value="THREONINE DEHYDRATASE, MITOCHONDRIAL-RELATED"/>
    <property type="match status" value="1"/>
</dbReference>
<dbReference type="InterPro" id="IPR036052">
    <property type="entry name" value="TrpB-like_PALP_sf"/>
</dbReference>
<dbReference type="CDD" id="cd01563">
    <property type="entry name" value="Thr-synth_1"/>
    <property type="match status" value="1"/>
</dbReference>
<dbReference type="GO" id="GO:0004795">
    <property type="term" value="F:threonine synthase activity"/>
    <property type="evidence" value="ECO:0007669"/>
    <property type="project" value="UniProtKB-EC"/>
</dbReference>
<dbReference type="EC" id="4.2.3.1" evidence="5 12"/>
<evidence type="ECO:0000256" key="7">
    <source>
        <dbReference type="ARBA" id="ARBA00022605"/>
    </source>
</evidence>
<evidence type="ECO:0000259" key="14">
    <source>
        <dbReference type="Pfam" id="PF00291"/>
    </source>
</evidence>
<dbReference type="Pfam" id="PF00291">
    <property type="entry name" value="PALP"/>
    <property type="match status" value="1"/>
</dbReference>
<evidence type="ECO:0000256" key="12">
    <source>
        <dbReference type="NCBIfam" id="TIGR00260"/>
    </source>
</evidence>
<keyword evidence="9 13" id="KW-0663">Pyridoxal phosphate</keyword>
<protein>
    <recommendedName>
        <fullName evidence="6 12">Threonine synthase</fullName>
        <ecNumber evidence="5 12">4.2.3.1</ecNumber>
    </recommendedName>
</protein>
<evidence type="ECO:0000256" key="6">
    <source>
        <dbReference type="ARBA" id="ARBA00018679"/>
    </source>
</evidence>
<keyword evidence="10 13" id="KW-0456">Lyase</keyword>
<keyword evidence="7 13" id="KW-0028">Amino-acid biosynthesis</keyword>
<organism evidence="15 16">
    <name type="scientific">Fundicoccus culcitae</name>
    <dbReference type="NCBI Taxonomy" id="2969821"/>
    <lineage>
        <taxon>Bacteria</taxon>
        <taxon>Bacillati</taxon>
        <taxon>Bacillota</taxon>
        <taxon>Bacilli</taxon>
        <taxon>Lactobacillales</taxon>
        <taxon>Aerococcaceae</taxon>
        <taxon>Fundicoccus</taxon>
    </lineage>
</organism>
<evidence type="ECO:0000256" key="10">
    <source>
        <dbReference type="ARBA" id="ARBA00023239"/>
    </source>
</evidence>
<dbReference type="EMBL" id="CP102453">
    <property type="protein sequence ID" value="UUX34957.1"/>
    <property type="molecule type" value="Genomic_DNA"/>
</dbReference>
<comment type="cofactor">
    <cofactor evidence="1 13">
        <name>pyridoxal 5'-phosphate</name>
        <dbReference type="ChEBI" id="CHEBI:597326"/>
    </cofactor>
</comment>
<proteinExistence type="inferred from homology"/>
<dbReference type="InterPro" id="IPR001926">
    <property type="entry name" value="TrpB-like_PALP"/>
</dbReference>
<feature type="domain" description="Tryptophan synthase beta chain-like PALP" evidence="14">
    <location>
        <begin position="25"/>
        <end position="317"/>
    </location>
</feature>
<evidence type="ECO:0000256" key="9">
    <source>
        <dbReference type="ARBA" id="ARBA00022898"/>
    </source>
</evidence>
<evidence type="ECO:0000256" key="11">
    <source>
        <dbReference type="ARBA" id="ARBA00049144"/>
    </source>
</evidence>
<dbReference type="InterPro" id="IPR004450">
    <property type="entry name" value="Thr_synthase-like"/>
</dbReference>
<evidence type="ECO:0000256" key="3">
    <source>
        <dbReference type="ARBA" id="ARBA00004979"/>
    </source>
</evidence>
<dbReference type="PANTHER" id="PTHR48078:SF6">
    <property type="entry name" value="L-THREONINE DEHYDRATASE CATABOLIC TDCB"/>
    <property type="match status" value="1"/>
</dbReference>
<comment type="pathway">
    <text evidence="3 13">Amino-acid biosynthesis; L-threonine biosynthesis; L-threonine from L-aspartate: step 5/5.</text>
</comment>
<dbReference type="RefSeq" id="WP_313794450.1">
    <property type="nucleotide sequence ID" value="NZ_CP102453.1"/>
</dbReference>
<dbReference type="InterPro" id="IPR026260">
    <property type="entry name" value="Thr_Synthase_bac/arc"/>
</dbReference>